<reference evidence="3" key="1">
    <citation type="submission" date="2020-01" db="EMBL/GenBank/DDBJ databases">
        <authorList>
            <person name="Meier V. D."/>
            <person name="Meier V D."/>
        </authorList>
    </citation>
    <scope>NUCLEOTIDE SEQUENCE</scope>
    <source>
        <strain evidence="3">HLG_WM_MAG_12</strain>
    </source>
</reference>
<dbReference type="GO" id="GO:0007156">
    <property type="term" value="P:homophilic cell adhesion via plasma membrane adhesion molecules"/>
    <property type="evidence" value="ECO:0007669"/>
    <property type="project" value="InterPro"/>
</dbReference>
<dbReference type="PROSITE" id="PS50268">
    <property type="entry name" value="CADHERIN_2"/>
    <property type="match status" value="1"/>
</dbReference>
<accession>A0A6S6SUS9</accession>
<dbReference type="EMBL" id="CACVAW010000040">
    <property type="protein sequence ID" value="CAA6809662.1"/>
    <property type="molecule type" value="Genomic_DNA"/>
</dbReference>
<gene>
    <name evidence="3" type="ORF">HELGO_WM5913</name>
</gene>
<feature type="domain" description="Cadherin" evidence="2">
    <location>
        <begin position="44"/>
        <end position="143"/>
    </location>
</feature>
<dbReference type="CDD" id="cd11304">
    <property type="entry name" value="Cadherin_repeat"/>
    <property type="match status" value="1"/>
</dbReference>
<feature type="non-terminal residue" evidence="3">
    <location>
        <position position="1"/>
    </location>
</feature>
<evidence type="ECO:0000313" key="3">
    <source>
        <dbReference type="EMBL" id="CAA6809662.1"/>
    </source>
</evidence>
<dbReference type="Gene3D" id="2.130.10.10">
    <property type="entry name" value="YVTN repeat-like/Quinoprotein amine dehydrogenase"/>
    <property type="match status" value="1"/>
</dbReference>
<keyword evidence="1" id="KW-0732">Signal</keyword>
<protein>
    <recommendedName>
        <fullName evidence="2">Cadherin domain-containing protein</fullName>
    </recommendedName>
</protein>
<dbReference type="SUPFAM" id="SSF69318">
    <property type="entry name" value="Integrin alpha N-terminal domain"/>
    <property type="match status" value="1"/>
</dbReference>
<sequence>ATFSNIPLVEGDNNITATQTDIAGNQSPQSPVLVVSLDTVNPVITSVNSFNVNENNLIVSTLTATDISTPLIYAITVDDNNSFDINSSTGVLTFTNNPDFENSTDSNNDNNYTITITVTDNAGNVSTQVISIIVTDINEAPIATYTTDITMNENNTTTVTLTGTDPDGDAITFIIDTNVTDGNLTLNTTSGVLTYTPDTNFTGVDSFRYTVNDGNLTSLTQEINITVNDIPEFNIVIPELFESKSFLIISDQYNMTSLDSGDLNGDNKIDLIISRNNNPTDVQIRWHENLDNNGSFQEHNISLSNNYRPVKTIIYNLDSDGDNDIITAIKNQNTILWHENNGTGNFTELNVTTNENGVSDIFVTDINDDNYTDIISISESDNRLTIFTNDGNQNFTQNVIVSTSINPKGIFVTDIKGDGDSHFDIIIGNSNQILIYENNGSEDFSTVHTVVSTQTDIQDIFAIDIDDDNDTDIISASKDNDSIYWYENNGAMSFTEHNITESLNGANTVYATDFDKDGDIDIMATALAGKTVLWYQNNGNEIFTPYISNDNTDAPIAVTTTDIDGDGDLDMISASENESNITWYESTLPYLEVAGGTTTVIDINATDLDGDTISYSNIGGADTALFNIDSGTGLLKFVSPAPVFSTPSDSDSNNIYEVQIQIDDGKGGTNSRIIKTLVTP</sequence>
<dbReference type="SMART" id="SM00112">
    <property type="entry name" value="CA"/>
    <property type="match status" value="1"/>
</dbReference>
<proteinExistence type="predicted"/>
<dbReference type="InterPro" id="IPR028994">
    <property type="entry name" value="Integrin_alpha_N"/>
</dbReference>
<dbReference type="GO" id="GO:0005509">
    <property type="term" value="F:calcium ion binding"/>
    <property type="evidence" value="ECO:0007669"/>
    <property type="project" value="InterPro"/>
</dbReference>
<dbReference type="InterPro" id="IPR002126">
    <property type="entry name" value="Cadherin-like_dom"/>
</dbReference>
<dbReference type="AlphaFoldDB" id="A0A6S6SUS9"/>
<dbReference type="PANTHER" id="PTHR44103:SF1">
    <property type="entry name" value="PROPROTEIN CONVERTASE P"/>
    <property type="match status" value="1"/>
</dbReference>
<dbReference type="GO" id="GO:0016020">
    <property type="term" value="C:membrane"/>
    <property type="evidence" value="ECO:0007669"/>
    <property type="project" value="InterPro"/>
</dbReference>
<dbReference type="InterPro" id="IPR015943">
    <property type="entry name" value="WD40/YVTN_repeat-like_dom_sf"/>
</dbReference>
<dbReference type="InterPro" id="IPR013517">
    <property type="entry name" value="FG-GAP"/>
</dbReference>
<dbReference type="Gene3D" id="2.60.40.60">
    <property type="entry name" value="Cadherins"/>
    <property type="match status" value="2"/>
</dbReference>
<dbReference type="Gene3D" id="2.60.40.2810">
    <property type="match status" value="1"/>
</dbReference>
<evidence type="ECO:0000256" key="1">
    <source>
        <dbReference type="ARBA" id="ARBA00022729"/>
    </source>
</evidence>
<organism evidence="3">
    <name type="scientific">uncultured Campylobacterales bacterium</name>
    <dbReference type="NCBI Taxonomy" id="352960"/>
    <lineage>
        <taxon>Bacteria</taxon>
        <taxon>Pseudomonadati</taxon>
        <taxon>Campylobacterota</taxon>
        <taxon>Epsilonproteobacteria</taxon>
        <taxon>Campylobacterales</taxon>
        <taxon>environmental samples</taxon>
    </lineage>
</organism>
<evidence type="ECO:0000259" key="2">
    <source>
        <dbReference type="PROSITE" id="PS50268"/>
    </source>
</evidence>
<dbReference type="SUPFAM" id="SSF49313">
    <property type="entry name" value="Cadherin-like"/>
    <property type="match status" value="3"/>
</dbReference>
<dbReference type="Pfam" id="PF13517">
    <property type="entry name" value="FG-GAP_3"/>
    <property type="match status" value="2"/>
</dbReference>
<dbReference type="PANTHER" id="PTHR44103">
    <property type="entry name" value="PROPROTEIN CONVERTASE P"/>
    <property type="match status" value="1"/>
</dbReference>
<dbReference type="InterPro" id="IPR015919">
    <property type="entry name" value="Cadherin-like_sf"/>
</dbReference>
<name>A0A6S6SUS9_9BACT</name>
<dbReference type="Pfam" id="PF17963">
    <property type="entry name" value="Big_9"/>
    <property type="match status" value="1"/>
</dbReference>